<keyword evidence="3 6" id="KW-0812">Transmembrane</keyword>
<evidence type="ECO:0000313" key="9">
    <source>
        <dbReference type="EMBL" id="CAK9114217.1"/>
    </source>
</evidence>
<feature type="domain" description="Temptin Cys/Cys disulfide" evidence="8">
    <location>
        <begin position="91"/>
        <end position="140"/>
    </location>
</feature>
<accession>A0ABP0SP73</accession>
<name>A0ABP0SP73_9DINO</name>
<evidence type="ECO:0000256" key="5">
    <source>
        <dbReference type="ARBA" id="ARBA00023136"/>
    </source>
</evidence>
<evidence type="ECO:0000313" key="10">
    <source>
        <dbReference type="Proteomes" id="UP001642464"/>
    </source>
</evidence>
<reference evidence="9 10" key="1">
    <citation type="submission" date="2024-02" db="EMBL/GenBank/DDBJ databases">
        <authorList>
            <person name="Chen Y."/>
            <person name="Shah S."/>
            <person name="Dougan E. K."/>
            <person name="Thang M."/>
            <person name="Chan C."/>
        </authorList>
    </citation>
    <scope>NUCLEOTIDE SEQUENCE [LARGE SCALE GENOMIC DNA]</scope>
</reference>
<keyword evidence="10" id="KW-1185">Reference proteome</keyword>
<evidence type="ECO:0000256" key="4">
    <source>
        <dbReference type="ARBA" id="ARBA00022989"/>
    </source>
</evidence>
<gene>
    <name evidence="9" type="ORF">SCF082_LOCUS52915</name>
</gene>
<comment type="caution">
    <text evidence="9">The sequence shown here is derived from an EMBL/GenBank/DDBJ whole genome shotgun (WGS) entry which is preliminary data.</text>
</comment>
<proteinExistence type="inferred from homology"/>
<sequence length="442" mass="51133">MSLFLSILCLKRPVDFVISPCNIPTGSFVLSLCLSFLLVAERCIREHLAFAEHPVFAELAEKIPNYQHVWFAWELVGTHPNKYFTWLFGKEKHYPLNGFGELVLEKNASWQELCEMDSDADGITNGQELGDPCCRWHAAAGDFQISRNLEYRRWMTSHPAHPTRRNGNVHSFPKSCDEEYDAEEYQRIFRNFYFSRLEGTEDVPWSILKLAAFAFMILQIGFWIAFDGLGDDLFRSKSPMSSGQRVLLIAASFLYMDFTSGVVHLILDYAPTFLPVLGGLAGGFRYHHEDPTAICRISWFEYASHTHLLAIPILLVLRLGLPSRGLRFFWIWGLVWSHLFQSAHRWTHFPPEQLSWWKRILQTVLVLTHERHMEHHQDLEKQFTILSGLGDAVLDPLVKLVPAAHYDYWCVFGVLWFFLPNFLDSWLRPDGASSRVSVHEKV</sequence>
<feature type="transmembrane region" description="Helical" evidence="6">
    <location>
        <begin position="205"/>
        <end position="226"/>
    </location>
</feature>
<dbReference type="InterPro" id="IPR019547">
    <property type="entry name" value="Lipid_desat"/>
</dbReference>
<evidence type="ECO:0000259" key="8">
    <source>
        <dbReference type="Pfam" id="PF24784"/>
    </source>
</evidence>
<dbReference type="InterPro" id="IPR057626">
    <property type="entry name" value="S-S_Temptin"/>
</dbReference>
<dbReference type="EMBL" id="CAXAMM010044328">
    <property type="protein sequence ID" value="CAK9114217.1"/>
    <property type="molecule type" value="Genomic_DNA"/>
</dbReference>
<evidence type="ECO:0000259" key="7">
    <source>
        <dbReference type="Pfam" id="PF10520"/>
    </source>
</evidence>
<comment type="subcellular location">
    <subcellularLocation>
        <location evidence="1">Membrane</location>
        <topology evidence="1">Multi-pass membrane protein</topology>
    </subcellularLocation>
</comment>
<keyword evidence="5 6" id="KW-0472">Membrane</keyword>
<dbReference type="PANTHER" id="PTHR34737:SF2">
    <property type="entry name" value="EF-HAND DOMAIN-CONTAINING PROTEIN"/>
    <property type="match status" value="1"/>
</dbReference>
<evidence type="ECO:0000256" key="2">
    <source>
        <dbReference type="ARBA" id="ARBA00007620"/>
    </source>
</evidence>
<evidence type="ECO:0000256" key="1">
    <source>
        <dbReference type="ARBA" id="ARBA00004141"/>
    </source>
</evidence>
<evidence type="ECO:0000256" key="6">
    <source>
        <dbReference type="SAM" id="Phobius"/>
    </source>
</evidence>
<comment type="similarity">
    <text evidence="2">Belongs to the fatty acid desaturase CarF family.</text>
</comment>
<organism evidence="9 10">
    <name type="scientific">Durusdinium trenchii</name>
    <dbReference type="NCBI Taxonomy" id="1381693"/>
    <lineage>
        <taxon>Eukaryota</taxon>
        <taxon>Sar</taxon>
        <taxon>Alveolata</taxon>
        <taxon>Dinophyceae</taxon>
        <taxon>Suessiales</taxon>
        <taxon>Symbiodiniaceae</taxon>
        <taxon>Durusdinium</taxon>
    </lineage>
</organism>
<dbReference type="Pfam" id="PF10520">
    <property type="entry name" value="Lipid_desat"/>
    <property type="match status" value="1"/>
</dbReference>
<feature type="transmembrane region" description="Helical" evidence="6">
    <location>
        <begin position="246"/>
        <end position="267"/>
    </location>
</feature>
<dbReference type="Pfam" id="PF24784">
    <property type="entry name" value="Temptin_C"/>
    <property type="match status" value="1"/>
</dbReference>
<dbReference type="PANTHER" id="PTHR34737">
    <property type="entry name" value="EF-HAND DOMAIN-CONTAINING PROTEIN"/>
    <property type="match status" value="1"/>
</dbReference>
<dbReference type="Proteomes" id="UP001642464">
    <property type="component" value="Unassembled WGS sequence"/>
</dbReference>
<keyword evidence="4 6" id="KW-1133">Transmembrane helix</keyword>
<protein>
    <submittedName>
        <fullName evidence="9">Temptin</fullName>
    </submittedName>
</protein>
<dbReference type="InterPro" id="IPR055313">
    <property type="entry name" value="Temptin-like"/>
</dbReference>
<feature type="domain" description="Lipid desaturase" evidence="7">
    <location>
        <begin position="255"/>
        <end position="396"/>
    </location>
</feature>
<evidence type="ECO:0000256" key="3">
    <source>
        <dbReference type="ARBA" id="ARBA00022692"/>
    </source>
</evidence>